<protein>
    <submittedName>
        <fullName evidence="1">Uncharacterized protein</fullName>
    </submittedName>
</protein>
<accession>A0ABN7NYX5</accession>
<proteinExistence type="predicted"/>
<comment type="caution">
    <text evidence="1">The sequence shown here is derived from an EMBL/GenBank/DDBJ whole genome shotgun (WGS) entry which is preliminary data.</text>
</comment>
<organism evidence="1 2">
    <name type="scientific">Timema podura</name>
    <name type="common">Walking stick</name>
    <dbReference type="NCBI Taxonomy" id="61482"/>
    <lineage>
        <taxon>Eukaryota</taxon>
        <taxon>Metazoa</taxon>
        <taxon>Ecdysozoa</taxon>
        <taxon>Arthropoda</taxon>
        <taxon>Hexapoda</taxon>
        <taxon>Insecta</taxon>
        <taxon>Pterygota</taxon>
        <taxon>Neoptera</taxon>
        <taxon>Polyneoptera</taxon>
        <taxon>Phasmatodea</taxon>
        <taxon>Timematodea</taxon>
        <taxon>Timematoidea</taxon>
        <taxon>Timematidae</taxon>
        <taxon>Timema</taxon>
    </lineage>
</organism>
<sequence length="22" mass="2662">MRFLQQKSKITAWLDYSPGTKY</sequence>
<name>A0ABN7NYX5_TIMPD</name>
<dbReference type="EMBL" id="CAJPIN010013265">
    <property type="protein sequence ID" value="CAG2060706.1"/>
    <property type="molecule type" value="Genomic_DNA"/>
</dbReference>
<keyword evidence="2" id="KW-1185">Reference proteome</keyword>
<gene>
    <name evidence="1" type="ORF">TPAB3V08_LOCUS7662</name>
</gene>
<dbReference type="Proteomes" id="UP001153148">
    <property type="component" value="Unassembled WGS sequence"/>
</dbReference>
<evidence type="ECO:0000313" key="2">
    <source>
        <dbReference type="Proteomes" id="UP001153148"/>
    </source>
</evidence>
<evidence type="ECO:0000313" key="1">
    <source>
        <dbReference type="EMBL" id="CAG2060706.1"/>
    </source>
</evidence>
<reference evidence="1" key="1">
    <citation type="submission" date="2021-03" db="EMBL/GenBank/DDBJ databases">
        <authorList>
            <person name="Tran Van P."/>
        </authorList>
    </citation>
    <scope>NUCLEOTIDE SEQUENCE</scope>
</reference>